<evidence type="ECO:0000256" key="1">
    <source>
        <dbReference type="SAM" id="MobiDB-lite"/>
    </source>
</evidence>
<protein>
    <submittedName>
        <fullName evidence="2">Uncharacterized protein</fullName>
    </submittedName>
</protein>
<reference evidence="2 3" key="1">
    <citation type="journal article" date="2014" name="Nature">
        <title>The genome of the recently domesticated crop plant sugar beet (Beta vulgaris).</title>
        <authorList>
            <person name="Dohm J.C."/>
            <person name="Minoche A.E."/>
            <person name="Holtgrawe D."/>
            <person name="Capella-Gutierrez S."/>
            <person name="Zakrzewski F."/>
            <person name="Tafer H."/>
            <person name="Rupp O."/>
            <person name="Sorensen T.R."/>
            <person name="Stracke R."/>
            <person name="Reinhardt R."/>
            <person name="Goesmann A."/>
            <person name="Kraft T."/>
            <person name="Schulz B."/>
            <person name="Stadler P.F."/>
            <person name="Schmidt T."/>
            <person name="Gabaldon T."/>
            <person name="Lehrach H."/>
            <person name="Weisshaar B."/>
            <person name="Himmelbauer H."/>
        </authorList>
    </citation>
    <scope>NUCLEOTIDE SEQUENCE [LARGE SCALE GENOMIC DNA]</scope>
    <source>
        <tissue evidence="2">Taproot</tissue>
    </source>
</reference>
<organism evidence="2 3">
    <name type="scientific">Beta vulgaris subsp. vulgaris</name>
    <name type="common">Beet</name>
    <dbReference type="NCBI Taxonomy" id="3555"/>
    <lineage>
        <taxon>Eukaryota</taxon>
        <taxon>Viridiplantae</taxon>
        <taxon>Streptophyta</taxon>
        <taxon>Embryophyta</taxon>
        <taxon>Tracheophyta</taxon>
        <taxon>Spermatophyta</taxon>
        <taxon>Magnoliopsida</taxon>
        <taxon>eudicotyledons</taxon>
        <taxon>Gunneridae</taxon>
        <taxon>Pentapetalae</taxon>
        <taxon>Caryophyllales</taxon>
        <taxon>Chenopodiaceae</taxon>
        <taxon>Betoideae</taxon>
        <taxon>Beta</taxon>
    </lineage>
</organism>
<dbReference type="AlphaFoldDB" id="A0A0J8BE59"/>
<proteinExistence type="predicted"/>
<feature type="compositionally biased region" description="Gly residues" evidence="1">
    <location>
        <begin position="54"/>
        <end position="64"/>
    </location>
</feature>
<name>A0A0J8BE59_BETVV</name>
<evidence type="ECO:0000313" key="3">
    <source>
        <dbReference type="Proteomes" id="UP000035740"/>
    </source>
</evidence>
<dbReference type="Proteomes" id="UP000035740">
    <property type="component" value="Unassembled WGS sequence"/>
</dbReference>
<evidence type="ECO:0000313" key="2">
    <source>
        <dbReference type="EMBL" id="KMS99191.1"/>
    </source>
</evidence>
<gene>
    <name evidence="2" type="ORF">BVRB_2g047060</name>
</gene>
<feature type="region of interest" description="Disordered" evidence="1">
    <location>
        <begin position="38"/>
        <end position="64"/>
    </location>
</feature>
<sequence>MSGRYIVSKRKKKGKKQKKYMEEMKTTMEEYSQMMTQCGGTFPFTQPRDPRDPSGGGSGFPCST</sequence>
<keyword evidence="3" id="KW-1185">Reference proteome</keyword>
<dbReference type="OrthoDB" id="10610706at2759"/>
<accession>A0A0J8BE59</accession>
<dbReference type="Gramene" id="KMS99191">
    <property type="protein sequence ID" value="KMS99191"/>
    <property type="gene ID" value="BVRB_2g047060"/>
</dbReference>
<dbReference type="EMBL" id="KQ090227">
    <property type="protein sequence ID" value="KMS99191.1"/>
    <property type="molecule type" value="Genomic_DNA"/>
</dbReference>